<keyword evidence="3" id="KW-1185">Reference proteome</keyword>
<sequence length="186" mass="21183">MYDLASKCSVLLAKDFVHSTFTIILNEETRNSRSLYVEMNQTVITIYPRLKISKMYNFSFTEENCQVLDQSLENSTMNSRRGTNKIEISDQKGVSVSCDFQYDLCTVTLAGWHHGISAGLFGTNDNEAGNEWMVPNGSFTDNVKEFTQSWQVNKCSLVPKKEKPCPITAKQNICKVFFEEPHSLLR</sequence>
<name>A0A7K4TUT3_9SYLV</name>
<feature type="non-terminal residue" evidence="2">
    <location>
        <position position="186"/>
    </location>
</feature>
<feature type="non-terminal residue" evidence="2">
    <location>
        <position position="1"/>
    </location>
</feature>
<evidence type="ECO:0000313" key="2">
    <source>
        <dbReference type="EMBL" id="NWR01697.1"/>
    </source>
</evidence>
<feature type="domain" description="VWFD" evidence="1">
    <location>
        <begin position="1"/>
        <end position="166"/>
    </location>
</feature>
<dbReference type="OrthoDB" id="6484170at2759"/>
<dbReference type="PANTHER" id="PTHR37860:SF2">
    <property type="entry name" value="VITELLOGENIN DOMAIN-CONTAINING PROTEIN"/>
    <property type="match status" value="1"/>
</dbReference>
<comment type="caution">
    <text evidence="2">The sequence shown here is derived from an EMBL/GenBank/DDBJ whole genome shotgun (WGS) entry which is preliminary data.</text>
</comment>
<dbReference type="Pfam" id="PF00094">
    <property type="entry name" value="VWD"/>
    <property type="match status" value="1"/>
</dbReference>
<gene>
    <name evidence="2" type="primary">Aplp_1</name>
    <name evidence="2" type="ORF">SINWEB_R15649</name>
</gene>
<dbReference type="AlphaFoldDB" id="A0A7K4TUT3"/>
<evidence type="ECO:0000259" key="1">
    <source>
        <dbReference type="PROSITE" id="PS51233"/>
    </source>
</evidence>
<reference evidence="2 3" key="1">
    <citation type="submission" date="2019-09" db="EMBL/GenBank/DDBJ databases">
        <title>Bird 10,000 Genomes (B10K) Project - Family phase.</title>
        <authorList>
            <person name="Zhang G."/>
        </authorList>
    </citation>
    <scope>NUCLEOTIDE SEQUENCE [LARGE SCALE GENOMIC DNA]</scope>
    <source>
        <strain evidence="2">B10K-DU-002-08</strain>
        <tissue evidence="2">Muscle</tissue>
    </source>
</reference>
<accession>A0A7K4TUT3</accession>
<dbReference type="Proteomes" id="UP000580691">
    <property type="component" value="Unassembled WGS sequence"/>
</dbReference>
<dbReference type="PANTHER" id="PTHR37860">
    <property type="entry name" value="AGAP008810-PA"/>
    <property type="match status" value="1"/>
</dbReference>
<proteinExistence type="predicted"/>
<dbReference type="EMBL" id="VXBN01003815">
    <property type="protein sequence ID" value="NWR01697.1"/>
    <property type="molecule type" value="Genomic_DNA"/>
</dbReference>
<dbReference type="PROSITE" id="PS51233">
    <property type="entry name" value="VWFD"/>
    <property type="match status" value="1"/>
</dbReference>
<evidence type="ECO:0000313" key="3">
    <source>
        <dbReference type="Proteomes" id="UP000580691"/>
    </source>
</evidence>
<protein>
    <submittedName>
        <fullName evidence="2">APLP protein</fullName>
    </submittedName>
</protein>
<dbReference type="InterPro" id="IPR001846">
    <property type="entry name" value="VWF_type-D"/>
</dbReference>
<organism evidence="2 3">
    <name type="scientific">Sinosuthora webbiana</name>
    <dbReference type="NCBI Taxonomy" id="337173"/>
    <lineage>
        <taxon>Eukaryota</taxon>
        <taxon>Metazoa</taxon>
        <taxon>Chordata</taxon>
        <taxon>Craniata</taxon>
        <taxon>Vertebrata</taxon>
        <taxon>Euteleostomi</taxon>
        <taxon>Archelosauria</taxon>
        <taxon>Archosauria</taxon>
        <taxon>Dinosauria</taxon>
        <taxon>Saurischia</taxon>
        <taxon>Theropoda</taxon>
        <taxon>Coelurosauria</taxon>
        <taxon>Aves</taxon>
        <taxon>Neognathae</taxon>
        <taxon>Neoaves</taxon>
        <taxon>Telluraves</taxon>
        <taxon>Australaves</taxon>
        <taxon>Passeriformes</taxon>
        <taxon>Sylvioidea</taxon>
        <taxon>Sylviidae</taxon>
        <taxon>Sinosuthora</taxon>
    </lineage>
</organism>